<evidence type="ECO:0000313" key="1">
    <source>
        <dbReference type="EMBL" id="MSS28851.1"/>
    </source>
</evidence>
<sequence>MPSDHALFNCSQDHEINYVASLYLEHQKVREYLKEKCADGTISHWTHKKLYEHLESQGFTKIK</sequence>
<gene>
    <name evidence="1" type="ORF">FYJ44_12605</name>
</gene>
<organism evidence="1 2">
    <name type="scientific">Desulfovibrio porci</name>
    <dbReference type="NCBI Taxonomy" id="2605782"/>
    <lineage>
        <taxon>Bacteria</taxon>
        <taxon>Pseudomonadati</taxon>
        <taxon>Thermodesulfobacteriota</taxon>
        <taxon>Desulfovibrionia</taxon>
        <taxon>Desulfovibrionales</taxon>
        <taxon>Desulfovibrionaceae</taxon>
        <taxon>Desulfovibrio</taxon>
    </lineage>
</organism>
<dbReference type="AlphaFoldDB" id="A0A6L5XPR1"/>
<accession>A0A6L5XPR1</accession>
<proteinExistence type="predicted"/>
<protein>
    <submittedName>
        <fullName evidence="1">Uncharacterized protein</fullName>
    </submittedName>
</protein>
<dbReference type="EMBL" id="VUMH01000015">
    <property type="protein sequence ID" value="MSS28851.1"/>
    <property type="molecule type" value="Genomic_DNA"/>
</dbReference>
<comment type="caution">
    <text evidence="1">The sequence shown here is derived from an EMBL/GenBank/DDBJ whole genome shotgun (WGS) entry which is preliminary data.</text>
</comment>
<keyword evidence="2" id="KW-1185">Reference proteome</keyword>
<reference evidence="1 2" key="1">
    <citation type="submission" date="2019-09" db="EMBL/GenBank/DDBJ databases">
        <title>In-depth cultivation of the pig gut microbiome towards novel bacterial diversity and tailored functional studies.</title>
        <authorList>
            <person name="Wylensek D."/>
            <person name="Hitch T.C.A."/>
            <person name="Clavel T."/>
        </authorList>
    </citation>
    <scope>NUCLEOTIDE SEQUENCE [LARGE SCALE GENOMIC DNA]</scope>
    <source>
        <strain evidence="1 2">PG-178-WT-4</strain>
    </source>
</reference>
<dbReference type="RefSeq" id="WP_154512673.1">
    <property type="nucleotide sequence ID" value="NZ_DBFWWU010000205.1"/>
</dbReference>
<evidence type="ECO:0000313" key="2">
    <source>
        <dbReference type="Proteomes" id="UP000477488"/>
    </source>
</evidence>
<name>A0A6L5XPR1_9BACT</name>
<dbReference type="Proteomes" id="UP000477488">
    <property type="component" value="Unassembled WGS sequence"/>
</dbReference>